<feature type="domain" description="USP" evidence="15">
    <location>
        <begin position="217"/>
        <end position="529"/>
    </location>
</feature>
<dbReference type="InterPro" id="IPR028889">
    <property type="entry name" value="USP"/>
</dbReference>
<evidence type="ECO:0000256" key="4">
    <source>
        <dbReference type="ARBA" id="ARBA00012759"/>
    </source>
</evidence>
<dbReference type="Pfam" id="PF14533">
    <property type="entry name" value="USP7_C2"/>
    <property type="match status" value="1"/>
</dbReference>
<dbReference type="GO" id="GO:0005634">
    <property type="term" value="C:nucleus"/>
    <property type="evidence" value="ECO:0007669"/>
    <property type="project" value="UniProtKB-SubCell"/>
</dbReference>
<dbReference type="SUPFAM" id="SSF54001">
    <property type="entry name" value="Cysteine proteinases"/>
    <property type="match status" value="1"/>
</dbReference>
<dbReference type="Pfam" id="PF00443">
    <property type="entry name" value="UCH"/>
    <property type="match status" value="1"/>
</dbReference>
<evidence type="ECO:0000256" key="12">
    <source>
        <dbReference type="ARBA" id="ARBA00031508"/>
    </source>
</evidence>
<dbReference type="InterPro" id="IPR008974">
    <property type="entry name" value="TRAF-like"/>
</dbReference>
<dbReference type="Pfam" id="PF12436">
    <property type="entry name" value="USP7_ICP0_bdg"/>
    <property type="match status" value="1"/>
</dbReference>
<dbReference type="InterPro" id="IPR050164">
    <property type="entry name" value="Peptidase_C19"/>
</dbReference>
<dbReference type="PROSITE" id="PS00973">
    <property type="entry name" value="USP_2"/>
    <property type="match status" value="1"/>
</dbReference>
<dbReference type="PROSITE" id="PS00972">
    <property type="entry name" value="USP_1"/>
    <property type="match status" value="1"/>
</dbReference>
<feature type="domain" description="MATH" evidence="14">
    <location>
        <begin position="69"/>
        <end position="198"/>
    </location>
</feature>
<feature type="compositionally biased region" description="Acidic residues" evidence="13">
    <location>
        <begin position="54"/>
        <end position="63"/>
    </location>
</feature>
<keyword evidence="10" id="KW-0539">Nucleus</keyword>
<dbReference type="EMBL" id="CABIJS010000544">
    <property type="protein sequence ID" value="VUZ53033.1"/>
    <property type="molecule type" value="Genomic_DNA"/>
</dbReference>
<dbReference type="GO" id="GO:0016579">
    <property type="term" value="P:protein deubiquitination"/>
    <property type="evidence" value="ECO:0007669"/>
    <property type="project" value="InterPro"/>
</dbReference>
<evidence type="ECO:0000256" key="8">
    <source>
        <dbReference type="ARBA" id="ARBA00022801"/>
    </source>
</evidence>
<evidence type="ECO:0000256" key="10">
    <source>
        <dbReference type="ARBA" id="ARBA00023242"/>
    </source>
</evidence>
<gene>
    <name evidence="16" type="ORF">WMSIL1_LOCUS11483</name>
</gene>
<comment type="catalytic activity">
    <reaction evidence="1">
        <text>Thiol-dependent hydrolysis of ester, thioester, amide, peptide and isopeptide bonds formed by the C-terminal Gly of ubiquitin (a 76-residue protein attached to proteins as an intracellular targeting signal).</text>
        <dbReference type="EC" id="3.4.19.12"/>
    </reaction>
</comment>
<sequence length="1271" mass="143846">MSAKDFPSIGDNQNEEAMEVELNPNAIRTSETIRSPLRAAIESDTMAQTNLSDSPEDDSCDDNDPARPSGVIDYTFDDIVDPRTIDLKKERRILSDPVIIRCLPWRVLLLFSPERATMGLFLQCNDNSPAHNWTCSARAKLECISQSKPSLRKTYNIRHTFAAKENDWGYQTFLSYDELFNPDNGYVVNKKLHAHVEVEADAPHGTDWDSKKYTGFVGLKNQGATCYLNSVLQALYCTNSLRKAVFQMPTESDEICTSVPLALQRTFYDLQCSERAVGTEKLTRSFGWTTWDSFMQHDAQELCRVLLDNMENKMKGTDVERIIPTLFCGKMVSYIRCKNVEYESKREEQFYDIQLKVKGNQNIHDAFKEYVQVETLDGDNKYDAGSHGLQDAEKGIKFLRFPPVLYLQLMRFQYDFHSNTNVKINDRFEFPYELDLSDYLLEKTRQQTDGSPSYTKYFLQAVLVHSGDHHGGHYVVYVNPRGDNKWYQFDDDVVCSCRPKDAIEANYGNGSDPDCRAFTNAYMLVYIACDAREEVLCPVTDDMIPFSLTSRFCEERNVEEKERLAKDHAHEFATINLLFEEDFHGFEDAELFRINDIPVRSLKIKRQEVTEAKLTESIGEFLKCSPREFQLWRVTYTKTGNIEFSRKVTPSLPSTESVLTLWVQQRSRAIFTGSPTVDCYLCFFKYFDPSICTLCYCGFAELPASSNIEFLPELLTGRVGLPLTTPLAFYRKDASLTPRRVDLANILRKPKQGEVFYFHVDANQPMEVEINPLSLEVCMDPIVENNHTSLGDIPNMSLQLRKMAINVDQLDESQEAFSIADAFTQYFDSCSMLVDILLVDKLRKSDPGILIRVSSELSYWEFAKLASCYLTGDPSYLRFFVPHSSPTTGTALSNKGSNVAAQDLHVSSNTPVSSETGNGNNYSPNGAISLISEQSRAAKASGFNGASASLVGALANAAHQGLVREPPGPPVPSTSEDTLRHFLQLPPTYATITFQSASQSSVTASQQDRPPMCVSKYTSYPRITPSPFSNTNLQVPAPRRVYYAHTVLPVAQLESLKQIQVAFFGQKLSERQDLVLGVCGDGTVADILTEVRSHASLTESKKLRLMEIRRNRIEQIFPESYPLEKIDESIIELQCDVNDNIRSGLRVDEVPKEEENLEQGDLVINAAHFNKSPDDTFGVPFTVRVRNGEPYSDVKKRIRERLDVANDKEFDAWNFVLVTKSKCIAIPNKDDVVVDTEILTKESIKPWLGVEHKPPKRPRYAPSEKSIIIHN</sequence>
<evidence type="ECO:0000256" key="1">
    <source>
        <dbReference type="ARBA" id="ARBA00000707"/>
    </source>
</evidence>
<keyword evidence="8" id="KW-0378">Hydrolase</keyword>
<evidence type="ECO:0000313" key="17">
    <source>
        <dbReference type="Proteomes" id="UP000321570"/>
    </source>
</evidence>
<evidence type="ECO:0000256" key="13">
    <source>
        <dbReference type="SAM" id="MobiDB-lite"/>
    </source>
</evidence>
<dbReference type="InterPro" id="IPR038765">
    <property type="entry name" value="Papain-like_cys_pep_sf"/>
</dbReference>
<dbReference type="InterPro" id="IPR001394">
    <property type="entry name" value="Peptidase_C19_UCH"/>
</dbReference>
<evidence type="ECO:0000259" key="14">
    <source>
        <dbReference type="PROSITE" id="PS50144"/>
    </source>
</evidence>
<evidence type="ECO:0000256" key="3">
    <source>
        <dbReference type="ARBA" id="ARBA00009085"/>
    </source>
</evidence>
<feature type="region of interest" description="Disordered" evidence="13">
    <location>
        <begin position="1"/>
        <end position="71"/>
    </location>
</feature>
<dbReference type="InterPro" id="IPR029346">
    <property type="entry name" value="USP_C"/>
</dbReference>
<dbReference type="CDD" id="cd02659">
    <property type="entry name" value="peptidase_C19C"/>
    <property type="match status" value="1"/>
</dbReference>
<dbReference type="Gene3D" id="3.10.20.90">
    <property type="entry name" value="Phosphatidylinositol 3-kinase Catalytic Subunit, Chain A, domain 1"/>
    <property type="match status" value="1"/>
</dbReference>
<protein>
    <recommendedName>
        <fullName evidence="5">Ubiquitin carboxyl-terminal hydrolase 7</fullName>
        <ecNumber evidence="4">3.4.19.12</ecNumber>
    </recommendedName>
    <alternativeName>
        <fullName evidence="12">Ubiquitin thioesterase 7</fullName>
    </alternativeName>
    <alternativeName>
        <fullName evidence="11">Ubiquitin-specific-processing protease 7</fullName>
    </alternativeName>
</protein>
<reference evidence="16 17" key="1">
    <citation type="submission" date="2019-07" db="EMBL/GenBank/DDBJ databases">
        <authorList>
            <person name="Jastrzebski P J."/>
            <person name="Paukszto L."/>
            <person name="Jastrzebski P J."/>
        </authorList>
    </citation>
    <scope>NUCLEOTIDE SEQUENCE [LARGE SCALE GENOMIC DNA]</scope>
    <source>
        <strain evidence="16 17">WMS-il1</strain>
    </source>
</reference>
<evidence type="ECO:0000256" key="11">
    <source>
        <dbReference type="ARBA" id="ARBA00031500"/>
    </source>
</evidence>
<proteinExistence type="inferred from homology"/>
<dbReference type="Pfam" id="PF22486">
    <property type="entry name" value="MATH_2"/>
    <property type="match status" value="1"/>
</dbReference>
<evidence type="ECO:0000256" key="5">
    <source>
        <dbReference type="ARBA" id="ARBA00021393"/>
    </source>
</evidence>
<dbReference type="GO" id="GO:0006508">
    <property type="term" value="P:proteolysis"/>
    <property type="evidence" value="ECO:0007669"/>
    <property type="project" value="UniProtKB-KW"/>
</dbReference>
<name>A0A564Z245_HYMDI</name>
<evidence type="ECO:0000259" key="15">
    <source>
        <dbReference type="PROSITE" id="PS50235"/>
    </source>
</evidence>
<comment type="subcellular location">
    <subcellularLocation>
        <location evidence="2">Nucleus</location>
    </subcellularLocation>
</comment>
<dbReference type="GO" id="GO:0004843">
    <property type="term" value="F:cysteine-type deubiquitinase activity"/>
    <property type="evidence" value="ECO:0007669"/>
    <property type="project" value="UniProtKB-EC"/>
</dbReference>
<evidence type="ECO:0000256" key="6">
    <source>
        <dbReference type="ARBA" id="ARBA00022670"/>
    </source>
</evidence>
<dbReference type="PANTHER" id="PTHR24006">
    <property type="entry name" value="UBIQUITIN CARBOXYL-TERMINAL HYDROLASE"/>
    <property type="match status" value="1"/>
</dbReference>
<dbReference type="PROSITE" id="PS50144">
    <property type="entry name" value="MATH"/>
    <property type="match status" value="1"/>
</dbReference>
<keyword evidence="17" id="KW-1185">Reference proteome</keyword>
<dbReference type="FunFam" id="3.90.70.10:FF:000005">
    <property type="entry name" value="Ubiquitin carboxyl-terminal hydrolase 7"/>
    <property type="match status" value="1"/>
</dbReference>
<dbReference type="EC" id="3.4.19.12" evidence="4"/>
<evidence type="ECO:0000256" key="9">
    <source>
        <dbReference type="ARBA" id="ARBA00022807"/>
    </source>
</evidence>
<dbReference type="Proteomes" id="UP000321570">
    <property type="component" value="Unassembled WGS sequence"/>
</dbReference>
<dbReference type="Gene3D" id="3.90.70.10">
    <property type="entry name" value="Cysteine proteinases"/>
    <property type="match status" value="1"/>
</dbReference>
<accession>A0A564Z245</accession>
<dbReference type="InterPro" id="IPR018200">
    <property type="entry name" value="USP_CS"/>
</dbReference>
<keyword evidence="6" id="KW-0645">Protease</keyword>
<keyword evidence="7" id="KW-0833">Ubl conjugation pathway</keyword>
<dbReference type="AlphaFoldDB" id="A0A564Z245"/>
<evidence type="ECO:0000256" key="2">
    <source>
        <dbReference type="ARBA" id="ARBA00004123"/>
    </source>
</evidence>
<dbReference type="GO" id="GO:0031647">
    <property type="term" value="P:regulation of protein stability"/>
    <property type="evidence" value="ECO:0007669"/>
    <property type="project" value="TreeGrafter"/>
</dbReference>
<organism evidence="16 17">
    <name type="scientific">Hymenolepis diminuta</name>
    <name type="common">Rat tapeworm</name>
    <dbReference type="NCBI Taxonomy" id="6216"/>
    <lineage>
        <taxon>Eukaryota</taxon>
        <taxon>Metazoa</taxon>
        <taxon>Spiralia</taxon>
        <taxon>Lophotrochozoa</taxon>
        <taxon>Platyhelminthes</taxon>
        <taxon>Cestoda</taxon>
        <taxon>Eucestoda</taxon>
        <taxon>Cyclophyllidea</taxon>
        <taxon>Hymenolepididae</taxon>
        <taxon>Hymenolepis</taxon>
    </lineage>
</organism>
<dbReference type="InterPro" id="IPR024729">
    <property type="entry name" value="USP7_ICP0-binding_dom"/>
</dbReference>
<dbReference type="PANTHER" id="PTHR24006:SF644">
    <property type="entry name" value="UBIQUITIN CARBOXYL-TERMINAL HYDROLASE 7"/>
    <property type="match status" value="1"/>
</dbReference>
<dbReference type="Gene3D" id="2.60.210.10">
    <property type="entry name" value="Apoptosis, Tumor Necrosis Factor Receptor Associated Protein 2, Chain A"/>
    <property type="match status" value="1"/>
</dbReference>
<dbReference type="PROSITE" id="PS50235">
    <property type="entry name" value="USP_3"/>
    <property type="match status" value="1"/>
</dbReference>
<evidence type="ECO:0000313" key="16">
    <source>
        <dbReference type="EMBL" id="VUZ53033.1"/>
    </source>
</evidence>
<evidence type="ECO:0000256" key="7">
    <source>
        <dbReference type="ARBA" id="ARBA00022786"/>
    </source>
</evidence>
<keyword evidence="9" id="KW-0788">Thiol protease</keyword>
<dbReference type="GO" id="GO:0005829">
    <property type="term" value="C:cytosol"/>
    <property type="evidence" value="ECO:0007669"/>
    <property type="project" value="TreeGrafter"/>
</dbReference>
<comment type="similarity">
    <text evidence="3">Belongs to the peptidase C19 family.</text>
</comment>
<dbReference type="SUPFAM" id="SSF49599">
    <property type="entry name" value="TRAF domain-like"/>
    <property type="match status" value="1"/>
</dbReference>
<dbReference type="InterPro" id="IPR002083">
    <property type="entry name" value="MATH/TRAF_dom"/>
</dbReference>